<dbReference type="SMART" id="SM00304">
    <property type="entry name" value="HAMP"/>
    <property type="match status" value="1"/>
</dbReference>
<keyword evidence="9" id="KW-1185">Reference proteome</keyword>
<dbReference type="InterPro" id="IPR036890">
    <property type="entry name" value="HATPase_C_sf"/>
</dbReference>
<keyword evidence="4" id="KW-0808">Transferase</keyword>
<dbReference type="RefSeq" id="WP_148927073.1">
    <property type="nucleotide sequence ID" value="NZ_VNHS01000001.1"/>
</dbReference>
<keyword evidence="6" id="KW-1133">Transmembrane helix</keyword>
<comment type="subcellular location">
    <subcellularLocation>
        <location evidence="1">Cell membrane</location>
        <topology evidence="1">Multi-pass membrane protein</topology>
    </subcellularLocation>
</comment>
<keyword evidence="6" id="KW-0812">Transmembrane</keyword>
<dbReference type="SUPFAM" id="SSF55874">
    <property type="entry name" value="ATPase domain of HSP90 chaperone/DNA topoisomerase II/histidine kinase"/>
    <property type="match status" value="1"/>
</dbReference>
<feature type="transmembrane region" description="Helical" evidence="6">
    <location>
        <begin position="274"/>
        <end position="293"/>
    </location>
</feature>
<evidence type="ECO:0000256" key="5">
    <source>
        <dbReference type="ARBA" id="ARBA00023136"/>
    </source>
</evidence>
<sequence length="566" mass="63273">MQLEAAGKKSKSYVYQKIILVFVVLLVPLISMNIALNYKGMSMTKASILQSSEAGASFYAKQLDRELILIRGLQLELLGDKNLQKLGFRGRTLGDYETVSLIDQVRDRLTSFVVASSYIVNAGVYVEAIGKSISTVGGVTAAPNEEVTLFQSLIGHTPKPSFYRSGSRMFLLEQSGGIGSYIELSRPKLLEALAEIASLFPQSEVSLGSEELGTLLSTSEEAGYSVSSFSRVRQLDESDGYYLIRNEINSLQLSLLMYANQDEITRPLRQFSSWFYALFVMAAAAMGLYAFSVHRMIHRPLSKLVKAFRMIESGSLGIRIASKSRDEFHYVFNGFNRMADTLRQSIEENYGQRMALQHAELKQLQSQINPHFLYNGFFNIYMMSKVGDAEGAAELSQKLGSYYQYITRNGSDEVPFAQEYRHALDYCEIQGIRFSNRIFCEFELSPDIPLSIAVPRLIVQPVVENAFEHAFEDGTEDGAVYIDADYCQGRLRVTVEDNGKLLTEEAMESLRAKLANDAACQEQTGLMNVNKRLRLKYAPGSGLFVSRSAHGGLRVDLIMIVKEEEA</sequence>
<keyword evidence="2" id="KW-1003">Cell membrane</keyword>
<evidence type="ECO:0000313" key="9">
    <source>
        <dbReference type="Proteomes" id="UP000323257"/>
    </source>
</evidence>
<organism evidence="8 9">
    <name type="scientific">Paenibacillus methanolicus</name>
    <dbReference type="NCBI Taxonomy" id="582686"/>
    <lineage>
        <taxon>Bacteria</taxon>
        <taxon>Bacillati</taxon>
        <taxon>Bacillota</taxon>
        <taxon>Bacilli</taxon>
        <taxon>Bacillales</taxon>
        <taxon>Paenibacillaceae</taxon>
        <taxon>Paenibacillus</taxon>
    </lineage>
</organism>
<dbReference type="GO" id="GO:0005886">
    <property type="term" value="C:plasma membrane"/>
    <property type="evidence" value="ECO:0007669"/>
    <property type="project" value="UniProtKB-SubCell"/>
</dbReference>
<dbReference type="Gene3D" id="6.10.340.10">
    <property type="match status" value="1"/>
</dbReference>
<dbReference type="PANTHER" id="PTHR34220">
    <property type="entry name" value="SENSOR HISTIDINE KINASE YPDA"/>
    <property type="match status" value="1"/>
</dbReference>
<dbReference type="GO" id="GO:0000155">
    <property type="term" value="F:phosphorelay sensor kinase activity"/>
    <property type="evidence" value="ECO:0007669"/>
    <property type="project" value="InterPro"/>
</dbReference>
<dbReference type="Proteomes" id="UP000323257">
    <property type="component" value="Unassembled WGS sequence"/>
</dbReference>
<keyword evidence="8" id="KW-0418">Kinase</keyword>
<feature type="transmembrane region" description="Helical" evidence="6">
    <location>
        <begin position="18"/>
        <end position="38"/>
    </location>
</feature>
<dbReference type="PROSITE" id="PS50885">
    <property type="entry name" value="HAMP"/>
    <property type="match status" value="1"/>
</dbReference>
<evidence type="ECO:0000256" key="6">
    <source>
        <dbReference type="SAM" id="Phobius"/>
    </source>
</evidence>
<evidence type="ECO:0000256" key="4">
    <source>
        <dbReference type="ARBA" id="ARBA00022679"/>
    </source>
</evidence>
<gene>
    <name evidence="8" type="ORF">BCM02_10170</name>
</gene>
<dbReference type="InterPro" id="IPR010559">
    <property type="entry name" value="Sig_transdc_His_kin_internal"/>
</dbReference>
<protein>
    <submittedName>
        <fullName evidence="8">Two-component system sensor histidine kinase YesM</fullName>
    </submittedName>
</protein>
<accession>A0A5S5CJM4</accession>
<evidence type="ECO:0000259" key="7">
    <source>
        <dbReference type="PROSITE" id="PS50885"/>
    </source>
</evidence>
<dbReference type="AlphaFoldDB" id="A0A5S5CJM4"/>
<dbReference type="OrthoDB" id="2062925at2"/>
<dbReference type="EMBL" id="VNHS01000001">
    <property type="protein sequence ID" value="TYP78955.1"/>
    <property type="molecule type" value="Genomic_DNA"/>
</dbReference>
<evidence type="ECO:0000256" key="2">
    <source>
        <dbReference type="ARBA" id="ARBA00022475"/>
    </source>
</evidence>
<proteinExistence type="predicted"/>
<dbReference type="Pfam" id="PF06580">
    <property type="entry name" value="His_kinase"/>
    <property type="match status" value="1"/>
</dbReference>
<name>A0A5S5CJM4_9BACL</name>
<keyword evidence="5 6" id="KW-0472">Membrane</keyword>
<dbReference type="InterPro" id="IPR003660">
    <property type="entry name" value="HAMP_dom"/>
</dbReference>
<evidence type="ECO:0000256" key="3">
    <source>
        <dbReference type="ARBA" id="ARBA00022553"/>
    </source>
</evidence>
<feature type="domain" description="HAMP" evidence="7">
    <location>
        <begin position="295"/>
        <end position="347"/>
    </location>
</feature>
<reference evidence="8 9" key="1">
    <citation type="submission" date="2019-07" db="EMBL/GenBank/DDBJ databases">
        <title>Genomic Encyclopedia of Type Strains, Phase III (KMG-III): the genomes of soil and plant-associated and newly described type strains.</title>
        <authorList>
            <person name="Whitman W."/>
        </authorList>
    </citation>
    <scope>NUCLEOTIDE SEQUENCE [LARGE SCALE GENOMIC DNA]</scope>
    <source>
        <strain evidence="8 9">BL24</strain>
    </source>
</reference>
<dbReference type="Pfam" id="PF00672">
    <property type="entry name" value="HAMP"/>
    <property type="match status" value="1"/>
</dbReference>
<dbReference type="PANTHER" id="PTHR34220:SF7">
    <property type="entry name" value="SENSOR HISTIDINE KINASE YPDA"/>
    <property type="match status" value="1"/>
</dbReference>
<keyword evidence="3" id="KW-0597">Phosphoprotein</keyword>
<evidence type="ECO:0000256" key="1">
    <source>
        <dbReference type="ARBA" id="ARBA00004651"/>
    </source>
</evidence>
<dbReference type="SUPFAM" id="SSF158472">
    <property type="entry name" value="HAMP domain-like"/>
    <property type="match status" value="1"/>
</dbReference>
<dbReference type="InterPro" id="IPR050640">
    <property type="entry name" value="Bact_2-comp_sensor_kinase"/>
</dbReference>
<evidence type="ECO:0000313" key="8">
    <source>
        <dbReference type="EMBL" id="TYP78955.1"/>
    </source>
</evidence>
<comment type="caution">
    <text evidence="8">The sequence shown here is derived from an EMBL/GenBank/DDBJ whole genome shotgun (WGS) entry which is preliminary data.</text>
</comment>
<dbReference type="CDD" id="cd06225">
    <property type="entry name" value="HAMP"/>
    <property type="match status" value="1"/>
</dbReference>
<dbReference type="Gene3D" id="3.30.565.10">
    <property type="entry name" value="Histidine kinase-like ATPase, C-terminal domain"/>
    <property type="match status" value="1"/>
</dbReference>